<evidence type="ECO:0000313" key="7">
    <source>
        <dbReference type="Ensembl" id="ENSSAUP00010036389.1"/>
    </source>
</evidence>
<evidence type="ECO:0000256" key="1">
    <source>
        <dbReference type="ARBA" id="ARBA00004370"/>
    </source>
</evidence>
<dbReference type="GeneTree" id="ENSGT00940000166706"/>
<keyword evidence="3 6" id="KW-0812">Transmembrane</keyword>
<comment type="similarity">
    <text evidence="2">Belongs to the CD225/Dispanin family.</text>
</comment>
<dbReference type="GO" id="GO:0016020">
    <property type="term" value="C:membrane"/>
    <property type="evidence" value="ECO:0007669"/>
    <property type="project" value="UniProtKB-SubCell"/>
</dbReference>
<organism evidence="7 8">
    <name type="scientific">Sparus aurata</name>
    <name type="common">Gilthead sea bream</name>
    <dbReference type="NCBI Taxonomy" id="8175"/>
    <lineage>
        <taxon>Eukaryota</taxon>
        <taxon>Metazoa</taxon>
        <taxon>Chordata</taxon>
        <taxon>Craniata</taxon>
        <taxon>Vertebrata</taxon>
        <taxon>Euteleostomi</taxon>
        <taxon>Actinopterygii</taxon>
        <taxon>Neopterygii</taxon>
        <taxon>Teleostei</taxon>
        <taxon>Neoteleostei</taxon>
        <taxon>Acanthomorphata</taxon>
        <taxon>Eupercaria</taxon>
        <taxon>Spariformes</taxon>
        <taxon>Sparidae</taxon>
        <taxon>Sparus</taxon>
    </lineage>
</organism>
<reference evidence="7" key="3">
    <citation type="submission" date="2025-09" db="UniProtKB">
        <authorList>
            <consortium name="Ensembl"/>
        </authorList>
    </citation>
    <scope>IDENTIFICATION</scope>
</reference>
<evidence type="ECO:0000256" key="2">
    <source>
        <dbReference type="ARBA" id="ARBA00006843"/>
    </source>
</evidence>
<proteinExistence type="inferred from homology"/>
<dbReference type="PANTHER" id="PTHR14948:SF46">
    <property type="entry name" value="DISPANIN SUBFAMILY A MEMBER 2B-LIKE-RELATED"/>
    <property type="match status" value="1"/>
</dbReference>
<reference evidence="7" key="2">
    <citation type="submission" date="2025-08" db="UniProtKB">
        <authorList>
            <consortium name="Ensembl"/>
        </authorList>
    </citation>
    <scope>IDENTIFICATION</scope>
</reference>
<dbReference type="PANTHER" id="PTHR14948">
    <property type="entry name" value="NG5"/>
    <property type="match status" value="1"/>
</dbReference>
<dbReference type="AlphaFoldDB" id="A0A671WCR1"/>
<accession>A0A671WCR1</accession>
<evidence type="ECO:0000256" key="3">
    <source>
        <dbReference type="ARBA" id="ARBA00022692"/>
    </source>
</evidence>
<reference evidence="7" key="1">
    <citation type="submission" date="2021-04" db="EMBL/GenBank/DDBJ databases">
        <authorList>
            <consortium name="Wellcome Sanger Institute Data Sharing"/>
        </authorList>
    </citation>
    <scope>NUCLEOTIDE SEQUENCE [LARGE SCALE GENOMIC DNA]</scope>
</reference>
<comment type="subcellular location">
    <subcellularLocation>
        <location evidence="1">Membrane</location>
    </subcellularLocation>
</comment>
<dbReference type="Proteomes" id="UP000472265">
    <property type="component" value="Chromosome 17"/>
</dbReference>
<dbReference type="InterPro" id="IPR051423">
    <property type="entry name" value="CD225/Dispanin"/>
</dbReference>
<keyword evidence="4 6" id="KW-1133">Transmembrane helix</keyword>
<feature type="transmembrane region" description="Helical" evidence="6">
    <location>
        <begin position="115"/>
        <end position="137"/>
    </location>
</feature>
<feature type="transmembrane region" description="Helical" evidence="6">
    <location>
        <begin position="71"/>
        <end position="95"/>
    </location>
</feature>
<evidence type="ECO:0000256" key="5">
    <source>
        <dbReference type="ARBA" id="ARBA00023136"/>
    </source>
</evidence>
<evidence type="ECO:0000313" key="8">
    <source>
        <dbReference type="Proteomes" id="UP000472265"/>
    </source>
</evidence>
<dbReference type="Pfam" id="PF04505">
    <property type="entry name" value="CD225"/>
    <property type="match status" value="1"/>
</dbReference>
<evidence type="ECO:0000256" key="6">
    <source>
        <dbReference type="SAM" id="Phobius"/>
    </source>
</evidence>
<name>A0A671WCR1_SPAAU</name>
<protein>
    <submittedName>
        <fullName evidence="7">Uncharacterized protein</fullName>
    </submittedName>
</protein>
<dbReference type="Ensembl" id="ENSSAUT00010038313.1">
    <property type="protein sequence ID" value="ENSSAUP00010036389.1"/>
    <property type="gene ID" value="ENSSAUG00010015370.1"/>
</dbReference>
<evidence type="ECO:0000256" key="4">
    <source>
        <dbReference type="ARBA" id="ARBA00022989"/>
    </source>
</evidence>
<dbReference type="InParanoid" id="A0A671WCR1"/>
<keyword evidence="5 6" id="KW-0472">Membrane</keyword>
<keyword evidence="8" id="KW-1185">Reference proteome</keyword>
<dbReference type="OMA" id="NDYMGYS"/>
<sequence length="140" mass="14946">MCVLQGYGSPPQYGGAPYGQQPYGQQPYGQQPYGQQPYPGGQQYPGQPVAVAVQPTVYVTQGPLANPVNDYLGYSIFTMLCCCLPLGIAALIYSISDQTSALCVSKENSKTARKLNHAGLGVGIGLFILTVVYYAVIMSR</sequence>
<dbReference type="InterPro" id="IPR007593">
    <property type="entry name" value="CD225/Dispanin_fam"/>
</dbReference>